<dbReference type="Gene3D" id="3.30.70.2350">
    <property type="match status" value="1"/>
</dbReference>
<dbReference type="InterPro" id="IPR022764">
    <property type="entry name" value="Peptidase_S54_rhomboid_dom"/>
</dbReference>
<keyword evidence="3" id="KW-0997">Cell inner membrane</keyword>
<proteinExistence type="predicted"/>
<evidence type="ECO:0000313" key="10">
    <source>
        <dbReference type="EMBL" id="GGI81123.1"/>
    </source>
</evidence>
<feature type="transmembrane region" description="Helical" evidence="7">
    <location>
        <begin position="236"/>
        <end position="255"/>
    </location>
</feature>
<accession>A0A917NA94</accession>
<protein>
    <submittedName>
        <fullName evidence="10">Rhomboid family intramembrane serine protease GlpG</fullName>
    </submittedName>
</protein>
<keyword evidence="10" id="KW-0378">Hydrolase</keyword>
<reference evidence="10" key="2">
    <citation type="submission" date="2020-09" db="EMBL/GenBank/DDBJ databases">
        <authorList>
            <person name="Sun Q."/>
            <person name="Ohkuma M."/>
        </authorList>
    </citation>
    <scope>NUCLEOTIDE SEQUENCE</scope>
    <source>
        <strain evidence="10">JCM 30804</strain>
    </source>
</reference>
<evidence type="ECO:0000256" key="5">
    <source>
        <dbReference type="ARBA" id="ARBA00022989"/>
    </source>
</evidence>
<dbReference type="AlphaFoldDB" id="A0A917NA94"/>
<evidence type="ECO:0000256" key="1">
    <source>
        <dbReference type="ARBA" id="ARBA00004141"/>
    </source>
</evidence>
<dbReference type="PANTHER" id="PTHR43066:SF26">
    <property type="entry name" value="RHOMBOID PROTEASE GLPG"/>
    <property type="match status" value="1"/>
</dbReference>
<dbReference type="EMBL" id="BMPZ01000004">
    <property type="protein sequence ID" value="GGI81123.1"/>
    <property type="molecule type" value="Genomic_DNA"/>
</dbReference>
<keyword evidence="11" id="KW-1185">Reference proteome</keyword>
<evidence type="ECO:0000313" key="11">
    <source>
        <dbReference type="Proteomes" id="UP000613743"/>
    </source>
</evidence>
<sequence>MIEIGRLPNPRIAQAFIDYLKGLNIECQVLPAEHGVIIGIDDEQHAAQAQAEFQAFIQNPNDAKYHLASWSHGQTNKQDNSQLDYGAPSLQLATQFITGAGPLTLLMFLACTVVYVGLHYGFTEPVFNALSFFGAVGEINLAEFWRVFTPSLLHFTAMHIIFNLLWWWYLGGKIENRIGLQPLLILLCVGGTLPNIAQFYVAGPNFGGLSGVVYALVGYVWVMGHKRPEKGLNLPRAYIGFMLLWLVLGFVEILGSSTANAAHVTGLCVGLLQGWFDSYRLKPNDVNH</sequence>
<feature type="transmembrane region" description="Helical" evidence="7">
    <location>
        <begin position="152"/>
        <end position="170"/>
    </location>
</feature>
<dbReference type="InterPro" id="IPR038236">
    <property type="entry name" value="GlpG_N_sf"/>
</dbReference>
<evidence type="ECO:0000256" key="4">
    <source>
        <dbReference type="ARBA" id="ARBA00022692"/>
    </source>
</evidence>
<dbReference type="PANTHER" id="PTHR43066">
    <property type="entry name" value="RHOMBOID-RELATED PROTEIN"/>
    <property type="match status" value="1"/>
</dbReference>
<dbReference type="Pfam" id="PF01694">
    <property type="entry name" value="Rhomboid"/>
    <property type="match status" value="1"/>
</dbReference>
<dbReference type="InterPro" id="IPR035952">
    <property type="entry name" value="Rhomboid-like_sf"/>
</dbReference>
<gene>
    <name evidence="10" type="primary">glpG</name>
    <name evidence="10" type="ORF">GCM10009332_18100</name>
</gene>
<keyword evidence="10" id="KW-0645">Protease</keyword>
<dbReference type="NCBIfam" id="TIGR04239">
    <property type="entry name" value="rhombo_GlpG"/>
    <property type="match status" value="1"/>
</dbReference>
<dbReference type="SUPFAM" id="SSF144091">
    <property type="entry name" value="Rhomboid-like"/>
    <property type="match status" value="1"/>
</dbReference>
<feature type="transmembrane region" description="Helical" evidence="7">
    <location>
        <begin position="103"/>
        <end position="122"/>
    </location>
</feature>
<keyword evidence="2" id="KW-1003">Cell membrane</keyword>
<evidence type="ECO:0000256" key="6">
    <source>
        <dbReference type="ARBA" id="ARBA00023136"/>
    </source>
</evidence>
<dbReference type="Proteomes" id="UP000613743">
    <property type="component" value="Unassembled WGS sequence"/>
</dbReference>
<keyword evidence="6 7" id="KW-0472">Membrane</keyword>
<evidence type="ECO:0000256" key="7">
    <source>
        <dbReference type="SAM" id="Phobius"/>
    </source>
</evidence>
<feature type="transmembrane region" description="Helical" evidence="7">
    <location>
        <begin position="206"/>
        <end position="224"/>
    </location>
</feature>
<dbReference type="Pfam" id="PF12122">
    <property type="entry name" value="Rhomboid_N"/>
    <property type="match status" value="1"/>
</dbReference>
<dbReference type="InterPro" id="IPR023662">
    <property type="entry name" value="Rhomboid_protease_GlpG"/>
</dbReference>
<organism evidence="10 11">
    <name type="scientific">Shewanella gelidii</name>
    <dbReference type="NCBI Taxonomy" id="1642821"/>
    <lineage>
        <taxon>Bacteria</taxon>
        <taxon>Pseudomonadati</taxon>
        <taxon>Pseudomonadota</taxon>
        <taxon>Gammaproteobacteria</taxon>
        <taxon>Alteromonadales</taxon>
        <taxon>Shewanellaceae</taxon>
        <taxon>Shewanella</taxon>
    </lineage>
</organism>
<reference evidence="10" key="1">
    <citation type="journal article" date="2014" name="Int. J. Syst. Evol. Microbiol.">
        <title>Complete genome sequence of Corynebacterium casei LMG S-19264T (=DSM 44701T), isolated from a smear-ripened cheese.</title>
        <authorList>
            <consortium name="US DOE Joint Genome Institute (JGI-PGF)"/>
            <person name="Walter F."/>
            <person name="Albersmeier A."/>
            <person name="Kalinowski J."/>
            <person name="Ruckert C."/>
        </authorList>
    </citation>
    <scope>NUCLEOTIDE SEQUENCE</scope>
    <source>
        <strain evidence="10">JCM 30804</strain>
    </source>
</reference>
<comment type="subcellular location">
    <subcellularLocation>
        <location evidence="1">Membrane</location>
        <topology evidence="1">Multi-pass membrane protein</topology>
    </subcellularLocation>
</comment>
<dbReference type="Gene3D" id="1.20.1540.10">
    <property type="entry name" value="Rhomboid-like"/>
    <property type="match status" value="1"/>
</dbReference>
<comment type="caution">
    <text evidence="10">The sequence shown here is derived from an EMBL/GenBank/DDBJ whole genome shotgun (WGS) entry which is preliminary data.</text>
</comment>
<feature type="domain" description="Peptidase S54 GlpG peptidase N-terminal" evidence="9">
    <location>
        <begin position="1"/>
        <end position="85"/>
    </location>
</feature>
<evidence type="ECO:0000256" key="2">
    <source>
        <dbReference type="ARBA" id="ARBA00022475"/>
    </source>
</evidence>
<evidence type="ECO:0000259" key="8">
    <source>
        <dbReference type="Pfam" id="PF01694"/>
    </source>
</evidence>
<evidence type="ECO:0000259" key="9">
    <source>
        <dbReference type="Pfam" id="PF12122"/>
    </source>
</evidence>
<dbReference type="GO" id="GO:0004252">
    <property type="term" value="F:serine-type endopeptidase activity"/>
    <property type="evidence" value="ECO:0007669"/>
    <property type="project" value="InterPro"/>
</dbReference>
<keyword evidence="5 7" id="KW-1133">Transmembrane helix</keyword>
<evidence type="ECO:0000256" key="3">
    <source>
        <dbReference type="ARBA" id="ARBA00022519"/>
    </source>
</evidence>
<feature type="domain" description="Peptidase S54 rhomboid" evidence="8">
    <location>
        <begin position="143"/>
        <end position="279"/>
    </location>
</feature>
<dbReference type="RefSeq" id="WP_188920074.1">
    <property type="nucleotide sequence ID" value="NZ_BMPZ01000004.1"/>
</dbReference>
<dbReference type="GO" id="GO:0016020">
    <property type="term" value="C:membrane"/>
    <property type="evidence" value="ECO:0007669"/>
    <property type="project" value="UniProtKB-SubCell"/>
</dbReference>
<keyword evidence="4 7" id="KW-0812">Transmembrane</keyword>
<name>A0A917NA94_9GAMM</name>
<dbReference type="InterPro" id="IPR022732">
    <property type="entry name" value="Peptidase_S54_GlpG_N"/>
</dbReference>
<feature type="transmembrane region" description="Helical" evidence="7">
    <location>
        <begin position="182"/>
        <end position="200"/>
    </location>
</feature>
<dbReference type="GO" id="GO:0006508">
    <property type="term" value="P:proteolysis"/>
    <property type="evidence" value="ECO:0007669"/>
    <property type="project" value="UniProtKB-KW"/>
</dbReference>